<proteinExistence type="predicted"/>
<dbReference type="Gene3D" id="3.30.420.10">
    <property type="entry name" value="Ribonuclease H-like superfamily/Ribonuclease H"/>
    <property type="match status" value="1"/>
</dbReference>
<dbReference type="InterPro" id="IPR036397">
    <property type="entry name" value="RNaseH_sf"/>
</dbReference>
<evidence type="ECO:0008006" key="3">
    <source>
        <dbReference type="Google" id="ProtNLM"/>
    </source>
</evidence>
<name>E2BCQ4_HARSA</name>
<dbReference type="AlphaFoldDB" id="E2BCQ4"/>
<sequence length="79" mass="9889">YGIPQSTIRRILRFEKFHPYHITLTQQLQAEDFNRRLQFCNWARNQYRTDSSFFTHVLFTDKATFNNRRGLKRHCYYYY</sequence>
<feature type="non-terminal residue" evidence="1">
    <location>
        <position position="1"/>
    </location>
</feature>
<dbReference type="OrthoDB" id="7545861at2759"/>
<feature type="non-terminal residue" evidence="1">
    <location>
        <position position="79"/>
    </location>
</feature>
<evidence type="ECO:0000313" key="1">
    <source>
        <dbReference type="EMBL" id="EFN86527.1"/>
    </source>
</evidence>
<dbReference type="GO" id="GO:0003676">
    <property type="term" value="F:nucleic acid binding"/>
    <property type="evidence" value="ECO:0007669"/>
    <property type="project" value="InterPro"/>
</dbReference>
<dbReference type="PANTHER" id="PTHR47326">
    <property type="entry name" value="TRANSPOSABLE ELEMENT TC3 TRANSPOSASE-LIKE PROTEIN"/>
    <property type="match status" value="1"/>
</dbReference>
<dbReference type="EMBL" id="GL447349">
    <property type="protein sequence ID" value="EFN86527.1"/>
    <property type="molecule type" value="Genomic_DNA"/>
</dbReference>
<reference evidence="1 2" key="1">
    <citation type="journal article" date="2010" name="Science">
        <title>Genomic comparison of the ants Camponotus floridanus and Harpegnathos saltator.</title>
        <authorList>
            <person name="Bonasio R."/>
            <person name="Zhang G."/>
            <person name="Ye C."/>
            <person name="Mutti N.S."/>
            <person name="Fang X."/>
            <person name="Qin N."/>
            <person name="Donahue G."/>
            <person name="Yang P."/>
            <person name="Li Q."/>
            <person name="Li C."/>
            <person name="Zhang P."/>
            <person name="Huang Z."/>
            <person name="Berger S.L."/>
            <person name="Reinberg D."/>
            <person name="Wang J."/>
            <person name="Liebig J."/>
        </authorList>
    </citation>
    <scope>NUCLEOTIDE SEQUENCE [LARGE SCALE GENOMIC DNA]</scope>
    <source>
        <strain evidence="1 2">R22 G/1</strain>
    </source>
</reference>
<keyword evidence="2" id="KW-1185">Reference proteome</keyword>
<protein>
    <recommendedName>
        <fullName evidence="3">Transposase Tc1-like domain-containing protein</fullName>
    </recommendedName>
</protein>
<evidence type="ECO:0000313" key="2">
    <source>
        <dbReference type="Proteomes" id="UP000008237"/>
    </source>
</evidence>
<gene>
    <name evidence="1" type="ORF">EAI_08544</name>
</gene>
<dbReference type="PANTHER" id="PTHR47326:SF1">
    <property type="entry name" value="HTH PSQ-TYPE DOMAIN-CONTAINING PROTEIN"/>
    <property type="match status" value="1"/>
</dbReference>
<dbReference type="Proteomes" id="UP000008237">
    <property type="component" value="Unassembled WGS sequence"/>
</dbReference>
<organism evidence="2">
    <name type="scientific">Harpegnathos saltator</name>
    <name type="common">Jerdon's jumping ant</name>
    <dbReference type="NCBI Taxonomy" id="610380"/>
    <lineage>
        <taxon>Eukaryota</taxon>
        <taxon>Metazoa</taxon>
        <taxon>Ecdysozoa</taxon>
        <taxon>Arthropoda</taxon>
        <taxon>Hexapoda</taxon>
        <taxon>Insecta</taxon>
        <taxon>Pterygota</taxon>
        <taxon>Neoptera</taxon>
        <taxon>Endopterygota</taxon>
        <taxon>Hymenoptera</taxon>
        <taxon>Apocrita</taxon>
        <taxon>Aculeata</taxon>
        <taxon>Formicoidea</taxon>
        <taxon>Formicidae</taxon>
        <taxon>Ponerinae</taxon>
        <taxon>Ponerini</taxon>
        <taxon>Harpegnathos</taxon>
    </lineage>
</organism>
<dbReference type="InParanoid" id="E2BCQ4"/>
<accession>E2BCQ4</accession>